<organism evidence="2 3">
    <name type="scientific">Novipirellula herctigrandis</name>
    <dbReference type="NCBI Taxonomy" id="2527986"/>
    <lineage>
        <taxon>Bacteria</taxon>
        <taxon>Pseudomonadati</taxon>
        <taxon>Planctomycetota</taxon>
        <taxon>Planctomycetia</taxon>
        <taxon>Pirellulales</taxon>
        <taxon>Pirellulaceae</taxon>
        <taxon>Novipirellula</taxon>
    </lineage>
</organism>
<protein>
    <submittedName>
        <fullName evidence="2">Uncharacterized protein</fullName>
    </submittedName>
</protein>
<evidence type="ECO:0000256" key="1">
    <source>
        <dbReference type="SAM" id="SignalP"/>
    </source>
</evidence>
<proteinExistence type="predicted"/>
<dbReference type="RefSeq" id="WP_146394711.1">
    <property type="nucleotide sequence ID" value="NZ_SJPJ01000001.1"/>
</dbReference>
<dbReference type="OrthoDB" id="291047at2"/>
<dbReference type="EMBL" id="SJPJ01000001">
    <property type="protein sequence ID" value="TWT79507.1"/>
    <property type="molecule type" value="Genomic_DNA"/>
</dbReference>
<feature type="chain" id="PRO_5022856876" evidence="1">
    <location>
        <begin position="24"/>
        <end position="186"/>
    </location>
</feature>
<accession>A0A5C5YY68</accession>
<dbReference type="Proteomes" id="UP000315010">
    <property type="component" value="Unassembled WGS sequence"/>
</dbReference>
<keyword evidence="1" id="KW-0732">Signal</keyword>
<feature type="signal peptide" evidence="1">
    <location>
        <begin position="1"/>
        <end position="23"/>
    </location>
</feature>
<dbReference type="AlphaFoldDB" id="A0A5C5YY68"/>
<reference evidence="2 3" key="1">
    <citation type="submission" date="2019-02" db="EMBL/GenBank/DDBJ databases">
        <title>Deep-cultivation of Planctomycetes and their phenomic and genomic characterization uncovers novel biology.</title>
        <authorList>
            <person name="Wiegand S."/>
            <person name="Jogler M."/>
            <person name="Boedeker C."/>
            <person name="Pinto D."/>
            <person name="Vollmers J."/>
            <person name="Rivas-Marin E."/>
            <person name="Kohn T."/>
            <person name="Peeters S.H."/>
            <person name="Heuer A."/>
            <person name="Rast P."/>
            <person name="Oberbeckmann S."/>
            <person name="Bunk B."/>
            <person name="Jeske O."/>
            <person name="Meyerdierks A."/>
            <person name="Storesund J.E."/>
            <person name="Kallscheuer N."/>
            <person name="Luecker S."/>
            <person name="Lage O.M."/>
            <person name="Pohl T."/>
            <person name="Merkel B.J."/>
            <person name="Hornburger P."/>
            <person name="Mueller R.-W."/>
            <person name="Bruemmer F."/>
            <person name="Labrenz M."/>
            <person name="Spormann A.M."/>
            <person name="Op Den Camp H."/>
            <person name="Overmann J."/>
            <person name="Amann R."/>
            <person name="Jetten M.S.M."/>
            <person name="Mascher T."/>
            <person name="Medema M.H."/>
            <person name="Devos D.P."/>
            <person name="Kaster A.-K."/>
            <person name="Ovreas L."/>
            <person name="Rohde M."/>
            <person name="Galperin M.Y."/>
            <person name="Jogler C."/>
        </authorList>
    </citation>
    <scope>NUCLEOTIDE SEQUENCE [LARGE SCALE GENOMIC DNA]</scope>
    <source>
        <strain evidence="2 3">CA13</strain>
    </source>
</reference>
<sequence precursor="true">MTPRLLSIIALLAFISFATNTPAEDSVPDFVANKSVVVARIGDSNAFTAYSKQIGEWTTHKFPDGIRATPVSGSHLIAFALEGDSIAELVAVDANGNWQTHKLSDENAKKCTPYVGANLAIYRIGFATWGFSGATRSWDSIKTGAAPSLSEDSAMILEPGYIHMFSELSGKWSSSPDLSTKKQASE</sequence>
<name>A0A5C5YY68_9BACT</name>
<keyword evidence="3" id="KW-1185">Reference proteome</keyword>
<evidence type="ECO:0000313" key="2">
    <source>
        <dbReference type="EMBL" id="TWT79507.1"/>
    </source>
</evidence>
<evidence type="ECO:0000313" key="3">
    <source>
        <dbReference type="Proteomes" id="UP000315010"/>
    </source>
</evidence>
<comment type="caution">
    <text evidence="2">The sequence shown here is derived from an EMBL/GenBank/DDBJ whole genome shotgun (WGS) entry which is preliminary data.</text>
</comment>
<gene>
    <name evidence="2" type="ORF">CA13_09100</name>
</gene>